<feature type="region of interest" description="Disordered" evidence="2">
    <location>
        <begin position="813"/>
        <end position="838"/>
    </location>
</feature>
<keyword evidence="6" id="KW-1185">Reference proteome</keyword>
<feature type="domain" description="EF-hand" evidence="4">
    <location>
        <begin position="648"/>
        <end position="683"/>
    </location>
</feature>
<keyword evidence="1" id="KW-0106">Calcium</keyword>
<dbReference type="AlphaFoldDB" id="A0A9W6BBG6"/>
<dbReference type="PANTHER" id="PTHR46857:SF2">
    <property type="entry name" value="F-BOX ONLY PROTEIN 16"/>
    <property type="match status" value="1"/>
</dbReference>
<feature type="region of interest" description="Disordered" evidence="2">
    <location>
        <begin position="453"/>
        <end position="491"/>
    </location>
</feature>
<keyword evidence="3" id="KW-0812">Transmembrane</keyword>
<dbReference type="Gene3D" id="1.10.238.10">
    <property type="entry name" value="EF-hand"/>
    <property type="match status" value="2"/>
</dbReference>
<dbReference type="SMART" id="SM00054">
    <property type="entry name" value="EFh"/>
    <property type="match status" value="3"/>
</dbReference>
<dbReference type="EMBL" id="BRXU01000002">
    <property type="protein sequence ID" value="GLC49074.1"/>
    <property type="molecule type" value="Genomic_DNA"/>
</dbReference>
<dbReference type="InterPro" id="IPR011992">
    <property type="entry name" value="EF-hand-dom_pair"/>
</dbReference>
<dbReference type="Proteomes" id="UP001165080">
    <property type="component" value="Unassembled WGS sequence"/>
</dbReference>
<evidence type="ECO:0000256" key="2">
    <source>
        <dbReference type="SAM" id="MobiDB-lite"/>
    </source>
</evidence>
<feature type="transmembrane region" description="Helical" evidence="3">
    <location>
        <begin position="52"/>
        <end position="74"/>
    </location>
</feature>
<dbReference type="PANTHER" id="PTHR46857">
    <property type="entry name" value="EPITHELIAL CELL-TRANSFORMING SEQUENCE 2 ONCOGENE-LIKE"/>
    <property type="match status" value="1"/>
</dbReference>
<dbReference type="InterPro" id="IPR052805">
    <property type="entry name" value="GEF_Ubiquitin-Prot_Reg"/>
</dbReference>
<dbReference type="PROSITE" id="PS00018">
    <property type="entry name" value="EF_HAND_1"/>
    <property type="match status" value="2"/>
</dbReference>
<feature type="domain" description="EF-hand" evidence="4">
    <location>
        <begin position="686"/>
        <end position="721"/>
    </location>
</feature>
<feature type="compositionally biased region" description="Low complexity" evidence="2">
    <location>
        <begin position="751"/>
        <end position="761"/>
    </location>
</feature>
<evidence type="ECO:0000259" key="4">
    <source>
        <dbReference type="PROSITE" id="PS50222"/>
    </source>
</evidence>
<keyword evidence="3" id="KW-0472">Membrane</keyword>
<feature type="compositionally biased region" description="Pro residues" evidence="2">
    <location>
        <begin position="476"/>
        <end position="487"/>
    </location>
</feature>
<reference evidence="5 6" key="1">
    <citation type="journal article" date="2023" name="Commun. Biol.">
        <title>Reorganization of the ancestral sex-determining regions during the evolution of trioecy in Pleodorina starrii.</title>
        <authorList>
            <person name="Takahashi K."/>
            <person name="Suzuki S."/>
            <person name="Kawai-Toyooka H."/>
            <person name="Yamamoto K."/>
            <person name="Hamaji T."/>
            <person name="Ootsuki R."/>
            <person name="Yamaguchi H."/>
            <person name="Kawachi M."/>
            <person name="Higashiyama T."/>
            <person name="Nozaki H."/>
        </authorList>
    </citation>
    <scope>NUCLEOTIDE SEQUENCE [LARGE SCALE GENOMIC DNA]</scope>
    <source>
        <strain evidence="5 6">NIES-4479</strain>
    </source>
</reference>
<dbReference type="InterPro" id="IPR025592">
    <property type="entry name" value="DUF4347"/>
</dbReference>
<feature type="compositionally biased region" description="Pro residues" evidence="2">
    <location>
        <begin position="738"/>
        <end position="750"/>
    </location>
</feature>
<evidence type="ECO:0000256" key="1">
    <source>
        <dbReference type="ARBA" id="ARBA00022837"/>
    </source>
</evidence>
<name>A0A9W6BBG6_9CHLO</name>
<keyword evidence="3" id="KW-1133">Transmembrane helix</keyword>
<feature type="compositionally biased region" description="Low complexity" evidence="2">
    <location>
        <begin position="822"/>
        <end position="832"/>
    </location>
</feature>
<dbReference type="InterPro" id="IPR002048">
    <property type="entry name" value="EF_hand_dom"/>
</dbReference>
<feature type="region of interest" description="Disordered" evidence="2">
    <location>
        <begin position="738"/>
        <end position="780"/>
    </location>
</feature>
<feature type="region of interest" description="Disordered" evidence="2">
    <location>
        <begin position="79"/>
        <end position="112"/>
    </location>
</feature>
<dbReference type="PROSITE" id="PS50222">
    <property type="entry name" value="EF_HAND_2"/>
    <property type="match status" value="3"/>
</dbReference>
<dbReference type="Pfam" id="PF14252">
    <property type="entry name" value="DUF4347"/>
    <property type="match status" value="1"/>
</dbReference>
<feature type="domain" description="EF-hand" evidence="4">
    <location>
        <begin position="555"/>
        <end position="584"/>
    </location>
</feature>
<dbReference type="Pfam" id="PF13499">
    <property type="entry name" value="EF-hand_7"/>
    <property type="match status" value="1"/>
</dbReference>
<dbReference type="Pfam" id="PF13202">
    <property type="entry name" value="EF-hand_5"/>
    <property type="match status" value="1"/>
</dbReference>
<protein>
    <recommendedName>
        <fullName evidence="4">EF-hand domain-containing protein</fullName>
    </recommendedName>
</protein>
<evidence type="ECO:0000313" key="5">
    <source>
        <dbReference type="EMBL" id="GLC49074.1"/>
    </source>
</evidence>
<feature type="compositionally biased region" description="Pro residues" evidence="2">
    <location>
        <begin position="459"/>
        <end position="468"/>
    </location>
</feature>
<dbReference type="GO" id="GO:0005509">
    <property type="term" value="F:calcium ion binding"/>
    <property type="evidence" value="ECO:0007669"/>
    <property type="project" value="InterPro"/>
</dbReference>
<evidence type="ECO:0000256" key="3">
    <source>
        <dbReference type="SAM" id="Phobius"/>
    </source>
</evidence>
<dbReference type="InterPro" id="IPR018247">
    <property type="entry name" value="EF_Hand_1_Ca_BS"/>
</dbReference>
<organism evidence="5 6">
    <name type="scientific">Pleodorina starrii</name>
    <dbReference type="NCBI Taxonomy" id="330485"/>
    <lineage>
        <taxon>Eukaryota</taxon>
        <taxon>Viridiplantae</taxon>
        <taxon>Chlorophyta</taxon>
        <taxon>core chlorophytes</taxon>
        <taxon>Chlorophyceae</taxon>
        <taxon>CS clade</taxon>
        <taxon>Chlamydomonadales</taxon>
        <taxon>Volvocaceae</taxon>
        <taxon>Pleodorina</taxon>
    </lineage>
</organism>
<comment type="caution">
    <text evidence="5">The sequence shown here is derived from an EMBL/GenBank/DDBJ whole genome shotgun (WGS) entry which is preliminary data.</text>
</comment>
<evidence type="ECO:0000313" key="6">
    <source>
        <dbReference type="Proteomes" id="UP001165080"/>
    </source>
</evidence>
<dbReference type="SUPFAM" id="SSF47473">
    <property type="entry name" value="EF-hand"/>
    <property type="match status" value="1"/>
</dbReference>
<proteinExistence type="predicted"/>
<accession>A0A9W6BBG6</accession>
<sequence length="838" mass="85373">MQSHSDGISVFPFPWSAGSRAVDPLGATFGVPATVPGRRVLASVLDSATFRWAAIALAIIIGLLILAMTIWAIVTRCGRGRSSPVAPTTADGAARGADMEKGPAAAGGAGGVRTEWSPAHGPVAVMPPALQQLPSGYPPEAGYAADGGYAQLAGSPHLVQTPAAMVVPPPSSTGPVPPWRADPQRLPPGIMLAALTPPVYAPLVSNPRLASEPPYCRLVLISSRVHNPEMVARAVLPDVAYVVYDWKNFTLQELLRYVKKVLGTQKVLSVAVVAPGSKPGTVGLLEGCGTSPDKLATKSELSQFWRVLAGCVALSGGGGDGRRVDLLGCRVVEDPRIGAALLKELWNLTTVPFAAADDALGGYMLCTFMEEPTTRQLSLISSTIPAVDLYFDRYALLGIQPPGSAAPAAAAAGGGAGAGGAVAAAAAPLPPGPPPPAAIVPVGTAPPLNAAVPAAAAAAPPPPQPPAPQAAAAPAPQAPAAPAPLPQAPQALAPLPQAPAALVPDAAVAAAAAAAAAPPPAPAPPPPAPASLAAPGGDVFSRLAAALAAHGRSPDAAFSEFDRDGSGQLSTRELTELMMTYLPDASQMDVKHFLAMLDTDALAAEQEQMLSRKEFVEGLSENVRIQEQVRAGRDDDEVVPRLQEYLTDNEQILRDTFEQFDENGDGHLDHNELQELVANIPGLELHEKKFIMALLYVHDANRDLRLSLDELLAALSKFGKHAAHANVTVARSLPQPLQLPPQAAPAPTAPLAPSAPAAHASVPPPEQQQQRADAAAVAPAAPAPAPLLPAPLPSALLAPLGPPGGKLAPLAPLGGLGGGAGALPRPGALAPLAPLPGR</sequence>
<gene>
    <name evidence="5" type="primary">PLEST006655</name>
    <name evidence="5" type="ORF">PLESTB_000179600</name>
</gene>